<feature type="binding site" evidence="7">
    <location>
        <position position="323"/>
    </location>
    <ligand>
        <name>[4Fe-4S] cluster</name>
        <dbReference type="ChEBI" id="CHEBI:49883"/>
    </ligand>
</feature>
<dbReference type="InterPro" id="IPR058578">
    <property type="entry name" value="IspG_TIM"/>
</dbReference>
<evidence type="ECO:0000259" key="8">
    <source>
        <dbReference type="Pfam" id="PF04551"/>
    </source>
</evidence>
<comment type="catalytic activity">
    <reaction evidence="7">
        <text>(2E)-4-hydroxy-3-methylbut-2-enyl diphosphate + oxidized [flavodoxin] + H2O + 2 H(+) = 2-C-methyl-D-erythritol 2,4-cyclic diphosphate + reduced [flavodoxin]</text>
        <dbReference type="Rhea" id="RHEA:43604"/>
        <dbReference type="Rhea" id="RHEA-COMP:10622"/>
        <dbReference type="Rhea" id="RHEA-COMP:10623"/>
        <dbReference type="ChEBI" id="CHEBI:15377"/>
        <dbReference type="ChEBI" id="CHEBI:15378"/>
        <dbReference type="ChEBI" id="CHEBI:57618"/>
        <dbReference type="ChEBI" id="CHEBI:58210"/>
        <dbReference type="ChEBI" id="CHEBI:58483"/>
        <dbReference type="ChEBI" id="CHEBI:128753"/>
        <dbReference type="EC" id="1.17.7.3"/>
    </reaction>
</comment>
<keyword evidence="5 7" id="KW-0411">Iron-sulfur</keyword>
<dbReference type="NCBIfam" id="NF001540">
    <property type="entry name" value="PRK00366.1"/>
    <property type="match status" value="1"/>
</dbReference>
<name>A0A1H3KMU1_9ACTN</name>
<keyword evidence="3 7" id="KW-0560">Oxidoreductase</keyword>
<keyword evidence="2 7" id="KW-0479">Metal-binding</keyword>
<dbReference type="InterPro" id="IPR011005">
    <property type="entry name" value="Dihydropteroate_synth-like_sf"/>
</dbReference>
<dbReference type="AlphaFoldDB" id="A0A1H3KMU1"/>
<dbReference type="InterPro" id="IPR045854">
    <property type="entry name" value="NO2/SO3_Rdtase_4Fe4S_sf"/>
</dbReference>
<keyword evidence="6 7" id="KW-0414">Isoprene biosynthesis</keyword>
<dbReference type="GO" id="GO:0051539">
    <property type="term" value="F:4 iron, 4 sulfur cluster binding"/>
    <property type="evidence" value="ECO:0007669"/>
    <property type="project" value="UniProtKB-UniRule"/>
</dbReference>
<dbReference type="GO" id="GO:0141197">
    <property type="term" value="F:4-hydroxy-3-methylbut-2-enyl-diphosphate synthase activity (flavodoxin)"/>
    <property type="evidence" value="ECO:0007669"/>
    <property type="project" value="UniProtKB-EC"/>
</dbReference>
<dbReference type="Gene3D" id="3.30.413.10">
    <property type="entry name" value="Sulfite Reductase Hemoprotein, domain 1"/>
    <property type="match status" value="1"/>
</dbReference>
<evidence type="ECO:0000256" key="1">
    <source>
        <dbReference type="ARBA" id="ARBA00022485"/>
    </source>
</evidence>
<dbReference type="RefSeq" id="WP_091554134.1">
    <property type="nucleotide sequence ID" value="NZ_FNPH01000002.1"/>
</dbReference>
<evidence type="ECO:0000313" key="11">
    <source>
        <dbReference type="Proteomes" id="UP000242415"/>
    </source>
</evidence>
<keyword evidence="1 7" id="KW-0004">4Fe-4S</keyword>
<dbReference type="SUPFAM" id="SSF51717">
    <property type="entry name" value="Dihydropteroate synthetase-like"/>
    <property type="match status" value="1"/>
</dbReference>
<evidence type="ECO:0000256" key="4">
    <source>
        <dbReference type="ARBA" id="ARBA00023004"/>
    </source>
</evidence>
<dbReference type="PANTHER" id="PTHR30454">
    <property type="entry name" value="4-HYDROXY-3-METHYLBUT-2-EN-1-YL DIPHOSPHATE SYNTHASE"/>
    <property type="match status" value="1"/>
</dbReference>
<dbReference type="PIRSF" id="PIRSF004640">
    <property type="entry name" value="IspG"/>
    <property type="match status" value="1"/>
</dbReference>
<sequence length="390" mass="40954">MTAVSLGMPAAPAPQLAPRRKSRQIMVGSVPVGGGAPVSVQSMTTTLTADINATLQQIAELTAAGCQIVRVAVPSQDDVLALPAIAKKSQIPVIADIHFQPKYVFAAIDAGCAAVRVNPGNIRQFDDKVKEIAKAASDAGVPIRIGVNAGSLDKRLLAKYGKATAEALVESALWECSLFEEHGFRDIKISVKHNDPVVMIRAYRQLAERCDYPLHLGVTEAGPAFQGTIKSAVAFGALLAEGIGDTIRVSLSAPPVEEIKVGNAILESLGLRERGLEIVSCPSCGRAQVDVYTLAEQVTAALEGLPVPLRVAVMGCVVNGPGEAREADLGVASGNGKGQIFVKGEVIKTVPESQIVETLVEEALRLADQMGAELPEELRELITGPTVTVH</sequence>
<dbReference type="InterPro" id="IPR004588">
    <property type="entry name" value="IspG_bac-typ"/>
</dbReference>
<comment type="function">
    <text evidence="7">Converts 2C-methyl-D-erythritol 2,4-cyclodiphosphate (ME-2,4cPP) into 1-hydroxy-2-methyl-2-(E)-butenyl 4-diphosphate.</text>
</comment>
<dbReference type="EC" id="1.17.7.3" evidence="7"/>
<dbReference type="GO" id="GO:0005506">
    <property type="term" value="F:iron ion binding"/>
    <property type="evidence" value="ECO:0007669"/>
    <property type="project" value="InterPro"/>
</dbReference>
<evidence type="ECO:0000313" key="10">
    <source>
        <dbReference type="EMBL" id="SDY53472.1"/>
    </source>
</evidence>
<feature type="binding site" evidence="7">
    <location>
        <position position="316"/>
    </location>
    <ligand>
        <name>[4Fe-4S] cluster</name>
        <dbReference type="ChEBI" id="CHEBI:49883"/>
    </ligand>
</feature>
<dbReference type="EMBL" id="FNPH01000002">
    <property type="protein sequence ID" value="SDY53472.1"/>
    <property type="molecule type" value="Genomic_DNA"/>
</dbReference>
<dbReference type="OrthoDB" id="9803214at2"/>
<feature type="binding site" evidence="7">
    <location>
        <position position="281"/>
    </location>
    <ligand>
        <name>[4Fe-4S] cluster</name>
        <dbReference type="ChEBI" id="CHEBI:49883"/>
    </ligand>
</feature>
<comment type="similarity">
    <text evidence="7">Belongs to the IspG family.</text>
</comment>
<evidence type="ECO:0000256" key="6">
    <source>
        <dbReference type="ARBA" id="ARBA00023229"/>
    </source>
</evidence>
<protein>
    <recommendedName>
        <fullName evidence="7">4-hydroxy-3-methylbut-2-en-1-yl diphosphate synthase (flavodoxin)</fullName>
        <ecNumber evidence="7">1.17.7.3</ecNumber>
    </recommendedName>
    <alternativeName>
        <fullName evidence="7">1-hydroxy-2-methyl-2-(E)-butenyl 4-diphosphate synthase</fullName>
    </alternativeName>
</protein>
<dbReference type="InterPro" id="IPR058579">
    <property type="entry name" value="IspG_C"/>
</dbReference>
<organism evidence="10 11">
    <name type="scientific">Micromonospora pattaloongensis</name>
    <dbReference type="NCBI Taxonomy" id="405436"/>
    <lineage>
        <taxon>Bacteria</taxon>
        <taxon>Bacillati</taxon>
        <taxon>Actinomycetota</taxon>
        <taxon>Actinomycetes</taxon>
        <taxon>Micromonosporales</taxon>
        <taxon>Micromonosporaceae</taxon>
        <taxon>Micromonospora</taxon>
    </lineage>
</organism>
<dbReference type="Proteomes" id="UP000242415">
    <property type="component" value="Unassembled WGS sequence"/>
</dbReference>
<keyword evidence="11" id="KW-1185">Reference proteome</keyword>
<accession>A0A1H3KMU1</accession>
<dbReference type="GO" id="GO:0046429">
    <property type="term" value="F:4-hydroxy-3-methylbut-2-en-1-yl diphosphate synthase activity (ferredoxin)"/>
    <property type="evidence" value="ECO:0007669"/>
    <property type="project" value="UniProtKB-UniRule"/>
</dbReference>
<dbReference type="HAMAP" id="MF_00159">
    <property type="entry name" value="IspG"/>
    <property type="match status" value="1"/>
</dbReference>
<dbReference type="GO" id="GO:0016114">
    <property type="term" value="P:terpenoid biosynthetic process"/>
    <property type="evidence" value="ECO:0007669"/>
    <property type="project" value="InterPro"/>
</dbReference>
<dbReference type="InterPro" id="IPR016425">
    <property type="entry name" value="IspG_bac"/>
</dbReference>
<reference evidence="11" key="1">
    <citation type="submission" date="2016-10" db="EMBL/GenBank/DDBJ databases">
        <authorList>
            <person name="Varghese N."/>
            <person name="Submissions S."/>
        </authorList>
    </citation>
    <scope>NUCLEOTIDE SEQUENCE [LARGE SCALE GENOMIC DNA]</scope>
    <source>
        <strain evidence="11">DSM 45245</strain>
    </source>
</reference>
<feature type="binding site" evidence="7">
    <location>
        <position position="284"/>
    </location>
    <ligand>
        <name>[4Fe-4S] cluster</name>
        <dbReference type="ChEBI" id="CHEBI:49883"/>
    </ligand>
</feature>
<dbReference type="UniPathway" id="UPA00056">
    <property type="reaction ID" value="UER00096"/>
</dbReference>
<comment type="pathway">
    <text evidence="7">Isoprenoid biosynthesis; isopentenyl diphosphate biosynthesis via DXP pathway; isopentenyl diphosphate from 1-deoxy-D-xylulose 5-phosphate: step 5/6.</text>
</comment>
<evidence type="ECO:0000259" key="9">
    <source>
        <dbReference type="Pfam" id="PF26540"/>
    </source>
</evidence>
<keyword evidence="4 7" id="KW-0408">Iron</keyword>
<dbReference type="Pfam" id="PF26540">
    <property type="entry name" value="GcpE_C"/>
    <property type="match status" value="1"/>
</dbReference>
<dbReference type="CDD" id="cd00945">
    <property type="entry name" value="Aldolase_Class_I"/>
    <property type="match status" value="1"/>
</dbReference>
<evidence type="ECO:0000256" key="7">
    <source>
        <dbReference type="HAMAP-Rule" id="MF_00159"/>
    </source>
</evidence>
<feature type="domain" description="IspG C-terminal" evidence="9">
    <location>
        <begin position="277"/>
        <end position="362"/>
    </location>
</feature>
<dbReference type="STRING" id="405436.SAMN05444365_102562"/>
<dbReference type="SUPFAM" id="SSF56014">
    <property type="entry name" value="Nitrite and sulphite reductase 4Fe-4S domain-like"/>
    <property type="match status" value="1"/>
</dbReference>
<evidence type="ECO:0000256" key="3">
    <source>
        <dbReference type="ARBA" id="ARBA00023002"/>
    </source>
</evidence>
<feature type="domain" description="IspG TIM-barrel" evidence="8">
    <location>
        <begin position="22"/>
        <end position="262"/>
    </location>
</feature>
<dbReference type="Gene3D" id="3.20.20.20">
    <property type="entry name" value="Dihydropteroate synthase-like"/>
    <property type="match status" value="1"/>
</dbReference>
<dbReference type="Pfam" id="PF04551">
    <property type="entry name" value="GcpE"/>
    <property type="match status" value="1"/>
</dbReference>
<evidence type="ECO:0000256" key="5">
    <source>
        <dbReference type="ARBA" id="ARBA00023014"/>
    </source>
</evidence>
<dbReference type="FunFam" id="3.20.20.20:FF:000003">
    <property type="entry name" value="4-hydroxy-3-methylbut-2-en-1-yl diphosphate synthase (flavodoxin)"/>
    <property type="match status" value="1"/>
</dbReference>
<proteinExistence type="inferred from homology"/>
<dbReference type="NCBIfam" id="TIGR00612">
    <property type="entry name" value="ispG_gcpE"/>
    <property type="match status" value="1"/>
</dbReference>
<comment type="cofactor">
    <cofactor evidence="7">
        <name>[4Fe-4S] cluster</name>
        <dbReference type="ChEBI" id="CHEBI:49883"/>
    </cofactor>
    <text evidence="7">Binds 1 [4Fe-4S] cluster.</text>
</comment>
<gene>
    <name evidence="7" type="primary">ispG</name>
    <name evidence="10" type="ORF">SAMN05444365_102562</name>
</gene>
<dbReference type="PANTHER" id="PTHR30454:SF0">
    <property type="entry name" value="4-HYDROXY-3-METHYLBUT-2-EN-1-YL DIPHOSPHATE SYNTHASE (FERREDOXIN), CHLOROPLASTIC"/>
    <property type="match status" value="1"/>
</dbReference>
<evidence type="ECO:0000256" key="2">
    <source>
        <dbReference type="ARBA" id="ARBA00022723"/>
    </source>
</evidence>
<dbReference type="GO" id="GO:0019288">
    <property type="term" value="P:isopentenyl diphosphate biosynthetic process, methylerythritol 4-phosphate pathway"/>
    <property type="evidence" value="ECO:0007669"/>
    <property type="project" value="UniProtKB-UniRule"/>
</dbReference>